<keyword evidence="8 13" id="KW-0067">ATP-binding</keyword>
<evidence type="ECO:0000256" key="9">
    <source>
        <dbReference type="ARBA" id="ARBA00022884"/>
    </source>
</evidence>
<accession>A0A832QC05</accession>
<dbReference type="InterPro" id="IPR002314">
    <property type="entry name" value="aa-tRNA-synt_IIb"/>
</dbReference>
<keyword evidence="3 13" id="KW-0820">tRNA-binding</keyword>
<evidence type="ECO:0000256" key="7">
    <source>
        <dbReference type="ARBA" id="ARBA00022833"/>
    </source>
</evidence>
<dbReference type="Gene3D" id="3.30.980.10">
    <property type="entry name" value="Threonyl-trna Synthetase, Chain A, domain 2"/>
    <property type="match status" value="1"/>
</dbReference>
<sequence length="599" mass="69868">MENEEKQQYEEHLESMRHSASHVLAHAVLKLYPDAKLGIGPAIENGFYYDFEFSEPIEEGDLKKIEKEMKKIIKRGLPITQVSMNRKDAIEYYKKTEQTYKLELMEDIEGDELSFYITGENEFADLCRGPHVSTTKDIGAIKLTKTAGAYWRGDETKKMLTRIYGTAFDTENELNTFLKNQEELENRNHRKIGKQLELFAIITEIGQGLPVWLPRGYTMRRILEDYVIRLERDYGYLHILTPHINREVLFETSGHLGFYKDSMYPPMVVDDEVYYLKPMNCPAGMMVYNLEPKSYRDLPYKLGEFGTVYRYEKSGELQGLQRVRGFTQNDAHIFCTPEQLEASIHEVLDMFHIFYKDVGFLKYKFRLSLSDKEANPKKYAGDPERWKIAEETLRKVLTDREAEFEEMPGDAAFYGPKIDVQAVNVFGKEDSVSTVQLDFNLPQRFNIKYIDDAGVEQEPFVIHRAIIGSFERFFAFLIETHGGDFPLWFTPEQVYVIPISDKHHEYAQSVYEDFKNADLRVKLDARTKSMQSRIRDAEKMKIPYIVVVGDKEIETETISVRSRKNKSEGLMKVQEFIDSLKEEIRTKEPFTPLEEEDSN</sequence>
<dbReference type="GO" id="GO:0046872">
    <property type="term" value="F:metal ion binding"/>
    <property type="evidence" value="ECO:0007669"/>
    <property type="project" value="UniProtKB-KW"/>
</dbReference>
<dbReference type="Gene3D" id="3.40.50.800">
    <property type="entry name" value="Anticodon-binding domain"/>
    <property type="match status" value="1"/>
</dbReference>
<feature type="binding site" evidence="13">
    <location>
        <position position="332"/>
    </location>
    <ligand>
        <name>Zn(2+)</name>
        <dbReference type="ChEBI" id="CHEBI:29105"/>
        <note>catalytic</note>
    </ligand>
</feature>
<dbReference type="PANTHER" id="PTHR11451">
    <property type="entry name" value="THREONINE-TRNA LIGASE"/>
    <property type="match status" value="1"/>
</dbReference>
<keyword evidence="9 13" id="KW-0694">RNA-binding</keyword>
<dbReference type="Proteomes" id="UP000576550">
    <property type="component" value="Unassembled WGS sequence"/>
</dbReference>
<dbReference type="PROSITE" id="PS50862">
    <property type="entry name" value="AA_TRNA_LIGASE_II"/>
    <property type="match status" value="1"/>
</dbReference>
<feature type="binding site" evidence="13">
    <location>
        <position position="281"/>
    </location>
    <ligand>
        <name>Zn(2+)</name>
        <dbReference type="ChEBI" id="CHEBI:29105"/>
        <note>catalytic</note>
    </ligand>
</feature>
<dbReference type="AlphaFoldDB" id="A0A832QC05"/>
<comment type="caution">
    <text evidence="13">Lacks conserved residue(s) required for the propagation of feature annotation.</text>
</comment>
<evidence type="ECO:0000256" key="11">
    <source>
        <dbReference type="ARBA" id="ARBA00023146"/>
    </source>
</evidence>
<dbReference type="CDD" id="cd00771">
    <property type="entry name" value="ThrRS_core"/>
    <property type="match status" value="1"/>
</dbReference>
<dbReference type="HAMAP" id="MF_00184">
    <property type="entry name" value="Thr_tRNA_synth"/>
    <property type="match status" value="1"/>
</dbReference>
<gene>
    <name evidence="13" type="primary">thrS</name>
    <name evidence="15" type="ORF">GX533_02395</name>
</gene>
<dbReference type="InterPro" id="IPR045864">
    <property type="entry name" value="aa-tRNA-synth_II/BPL/LPL"/>
</dbReference>
<dbReference type="InterPro" id="IPR006195">
    <property type="entry name" value="aa-tRNA-synth_II"/>
</dbReference>
<dbReference type="SUPFAM" id="SSF55681">
    <property type="entry name" value="Class II aaRS and biotin synthetases"/>
    <property type="match status" value="1"/>
</dbReference>
<dbReference type="Gene3D" id="3.30.54.20">
    <property type="match status" value="1"/>
</dbReference>
<name>A0A832QC05_9BACT</name>
<feature type="domain" description="Aminoacyl-transfer RNA synthetases class-II family profile" evidence="14">
    <location>
        <begin position="188"/>
        <end position="486"/>
    </location>
</feature>
<comment type="cofactor">
    <cofactor evidence="13">
        <name>Zn(2+)</name>
        <dbReference type="ChEBI" id="CHEBI:29105"/>
    </cofactor>
    <text evidence="13">Binds 1 zinc ion per subunit.</text>
</comment>
<dbReference type="InterPro" id="IPR018163">
    <property type="entry name" value="Thr/Ala-tRNA-synth_IIc_edit"/>
</dbReference>
<dbReference type="InterPro" id="IPR047246">
    <property type="entry name" value="ThrRS_anticodon"/>
</dbReference>
<dbReference type="InterPro" id="IPR036621">
    <property type="entry name" value="Anticodon-bd_dom_sf"/>
</dbReference>
<evidence type="ECO:0000259" key="14">
    <source>
        <dbReference type="PROSITE" id="PS50862"/>
    </source>
</evidence>
<dbReference type="Pfam" id="PF07973">
    <property type="entry name" value="tRNA_SAD"/>
    <property type="match status" value="1"/>
</dbReference>
<dbReference type="EC" id="6.1.1.3" evidence="13"/>
<dbReference type="GO" id="GO:0005524">
    <property type="term" value="F:ATP binding"/>
    <property type="evidence" value="ECO:0007669"/>
    <property type="project" value="UniProtKB-UniRule"/>
</dbReference>
<evidence type="ECO:0000313" key="16">
    <source>
        <dbReference type="Proteomes" id="UP000576550"/>
    </source>
</evidence>
<evidence type="ECO:0000256" key="5">
    <source>
        <dbReference type="ARBA" id="ARBA00022723"/>
    </source>
</evidence>
<comment type="caution">
    <text evidence="15">The sequence shown here is derived from an EMBL/GenBank/DDBJ whole genome shotgun (WGS) entry which is preliminary data.</text>
</comment>
<dbReference type="EMBL" id="DUTP01000003">
    <property type="protein sequence ID" value="HHX99506.1"/>
    <property type="molecule type" value="Genomic_DNA"/>
</dbReference>
<dbReference type="InterPro" id="IPR002320">
    <property type="entry name" value="Thr-tRNA-ligase_IIa"/>
</dbReference>
<keyword evidence="4 13" id="KW-0436">Ligase</keyword>
<dbReference type="FunFam" id="3.30.980.10:FF:000005">
    <property type="entry name" value="Threonyl-tRNA synthetase, mitochondrial"/>
    <property type="match status" value="1"/>
</dbReference>
<keyword evidence="6 13" id="KW-0547">Nucleotide-binding</keyword>
<proteinExistence type="inferred from homology"/>
<dbReference type="Gene3D" id="3.30.930.10">
    <property type="entry name" value="Bira Bifunctional Protein, Domain 2"/>
    <property type="match status" value="1"/>
</dbReference>
<dbReference type="SUPFAM" id="SSF55186">
    <property type="entry name" value="ThrRS/AlaRS common domain"/>
    <property type="match status" value="1"/>
</dbReference>
<dbReference type="CDD" id="cd00860">
    <property type="entry name" value="ThrRS_anticodon"/>
    <property type="match status" value="1"/>
</dbReference>
<comment type="subunit">
    <text evidence="13">Homodimer.</text>
</comment>
<reference evidence="15 16" key="1">
    <citation type="journal article" date="2020" name="Biotechnol. Biofuels">
        <title>New insights from the biogas microbiome by comprehensive genome-resolved metagenomics of nearly 1600 species originating from multiple anaerobic digesters.</title>
        <authorList>
            <person name="Campanaro S."/>
            <person name="Treu L."/>
            <person name="Rodriguez-R L.M."/>
            <person name="Kovalovszki A."/>
            <person name="Ziels R.M."/>
            <person name="Maus I."/>
            <person name="Zhu X."/>
            <person name="Kougias P.G."/>
            <person name="Basile A."/>
            <person name="Luo G."/>
            <person name="Schluter A."/>
            <person name="Konstantinidis K.T."/>
            <person name="Angelidaki I."/>
        </authorList>
    </citation>
    <scope>NUCLEOTIDE SEQUENCE [LARGE SCALE GENOMIC DNA]</scope>
    <source>
        <strain evidence="15">AS05jafATM_89</strain>
    </source>
</reference>
<dbReference type="GO" id="GO:0005737">
    <property type="term" value="C:cytoplasm"/>
    <property type="evidence" value="ECO:0007669"/>
    <property type="project" value="UniProtKB-SubCell"/>
</dbReference>
<evidence type="ECO:0000313" key="15">
    <source>
        <dbReference type="EMBL" id="HHX99506.1"/>
    </source>
</evidence>
<dbReference type="FunFam" id="3.30.930.10:FF:000002">
    <property type="entry name" value="Threonine--tRNA ligase"/>
    <property type="match status" value="1"/>
</dbReference>
<keyword evidence="10 13" id="KW-0648">Protein biosynthesis</keyword>
<dbReference type="FunFam" id="3.40.50.800:FF:000001">
    <property type="entry name" value="Threonine--tRNA ligase"/>
    <property type="match status" value="1"/>
</dbReference>
<comment type="subcellular location">
    <subcellularLocation>
        <location evidence="13">Cytoplasm</location>
    </subcellularLocation>
</comment>
<keyword evidence="5 13" id="KW-0479">Metal-binding</keyword>
<dbReference type="Pfam" id="PF00587">
    <property type="entry name" value="tRNA-synt_2b"/>
    <property type="match status" value="1"/>
</dbReference>
<dbReference type="GO" id="GO:0000049">
    <property type="term" value="F:tRNA binding"/>
    <property type="evidence" value="ECO:0007669"/>
    <property type="project" value="UniProtKB-KW"/>
</dbReference>
<dbReference type="InterPro" id="IPR033728">
    <property type="entry name" value="ThrRS_core"/>
</dbReference>
<evidence type="ECO:0000256" key="10">
    <source>
        <dbReference type="ARBA" id="ARBA00022917"/>
    </source>
</evidence>
<evidence type="ECO:0000256" key="4">
    <source>
        <dbReference type="ARBA" id="ARBA00022598"/>
    </source>
</evidence>
<dbReference type="SUPFAM" id="SSF52954">
    <property type="entry name" value="Class II aaRS ABD-related"/>
    <property type="match status" value="1"/>
</dbReference>
<comment type="similarity">
    <text evidence="1 13">Belongs to the class-II aminoacyl-tRNA synthetase family.</text>
</comment>
<dbReference type="NCBIfam" id="TIGR00418">
    <property type="entry name" value="thrS"/>
    <property type="match status" value="1"/>
</dbReference>
<keyword evidence="2 13" id="KW-0963">Cytoplasm</keyword>
<evidence type="ECO:0000256" key="3">
    <source>
        <dbReference type="ARBA" id="ARBA00022555"/>
    </source>
</evidence>
<feature type="binding site" evidence="13">
    <location>
        <position position="463"/>
    </location>
    <ligand>
        <name>Zn(2+)</name>
        <dbReference type="ChEBI" id="CHEBI:29105"/>
        <note>catalytic</note>
    </ligand>
</feature>
<evidence type="ECO:0000256" key="12">
    <source>
        <dbReference type="ARBA" id="ARBA00049515"/>
    </source>
</evidence>
<dbReference type="PANTHER" id="PTHR11451:SF44">
    <property type="entry name" value="THREONINE--TRNA LIGASE, CHLOROPLASTIC_MITOCHONDRIAL 2"/>
    <property type="match status" value="1"/>
</dbReference>
<dbReference type="PRINTS" id="PR01047">
    <property type="entry name" value="TRNASYNTHTHR"/>
</dbReference>
<evidence type="ECO:0000256" key="1">
    <source>
        <dbReference type="ARBA" id="ARBA00008226"/>
    </source>
</evidence>
<dbReference type="Pfam" id="PF03129">
    <property type="entry name" value="HGTP_anticodon"/>
    <property type="match status" value="1"/>
</dbReference>
<evidence type="ECO:0000256" key="6">
    <source>
        <dbReference type="ARBA" id="ARBA00022741"/>
    </source>
</evidence>
<evidence type="ECO:0000256" key="2">
    <source>
        <dbReference type="ARBA" id="ARBA00022490"/>
    </source>
</evidence>
<dbReference type="GO" id="GO:0006435">
    <property type="term" value="P:threonyl-tRNA aminoacylation"/>
    <property type="evidence" value="ECO:0007669"/>
    <property type="project" value="UniProtKB-UniRule"/>
</dbReference>
<keyword evidence="7 13" id="KW-0862">Zinc</keyword>
<dbReference type="InterPro" id="IPR004154">
    <property type="entry name" value="Anticodon-bd"/>
</dbReference>
<evidence type="ECO:0000256" key="13">
    <source>
        <dbReference type="HAMAP-Rule" id="MF_00184"/>
    </source>
</evidence>
<dbReference type="InterPro" id="IPR012947">
    <property type="entry name" value="tRNA_SAD"/>
</dbReference>
<keyword evidence="11 13" id="KW-0030">Aminoacyl-tRNA synthetase</keyword>
<evidence type="ECO:0000256" key="8">
    <source>
        <dbReference type="ARBA" id="ARBA00022840"/>
    </source>
</evidence>
<dbReference type="SMART" id="SM00863">
    <property type="entry name" value="tRNA_SAD"/>
    <property type="match status" value="1"/>
</dbReference>
<dbReference type="GO" id="GO:0004829">
    <property type="term" value="F:threonine-tRNA ligase activity"/>
    <property type="evidence" value="ECO:0007669"/>
    <property type="project" value="UniProtKB-UniRule"/>
</dbReference>
<organism evidence="15 16">
    <name type="scientific">Candidatus Dojkabacteria bacterium</name>
    <dbReference type="NCBI Taxonomy" id="2099670"/>
    <lineage>
        <taxon>Bacteria</taxon>
        <taxon>Candidatus Dojkabacteria</taxon>
    </lineage>
</organism>
<protein>
    <recommendedName>
        <fullName evidence="13">Threonine--tRNA ligase</fullName>
        <ecNumber evidence="13">6.1.1.3</ecNumber>
    </recommendedName>
    <alternativeName>
        <fullName evidence="13">Threonyl-tRNA synthetase</fullName>
        <shortName evidence="13">ThrRS</shortName>
    </alternativeName>
</protein>
<comment type="catalytic activity">
    <reaction evidence="12 13">
        <text>tRNA(Thr) + L-threonine + ATP = L-threonyl-tRNA(Thr) + AMP + diphosphate + H(+)</text>
        <dbReference type="Rhea" id="RHEA:24624"/>
        <dbReference type="Rhea" id="RHEA-COMP:9670"/>
        <dbReference type="Rhea" id="RHEA-COMP:9704"/>
        <dbReference type="ChEBI" id="CHEBI:15378"/>
        <dbReference type="ChEBI" id="CHEBI:30616"/>
        <dbReference type="ChEBI" id="CHEBI:33019"/>
        <dbReference type="ChEBI" id="CHEBI:57926"/>
        <dbReference type="ChEBI" id="CHEBI:78442"/>
        <dbReference type="ChEBI" id="CHEBI:78534"/>
        <dbReference type="ChEBI" id="CHEBI:456215"/>
        <dbReference type="EC" id="6.1.1.3"/>
    </reaction>
</comment>